<keyword evidence="3" id="KW-1185">Reference proteome</keyword>
<gene>
    <name evidence="2" type="ORF">OOZ35_13890</name>
</gene>
<feature type="transmembrane region" description="Helical" evidence="1">
    <location>
        <begin position="14"/>
        <end position="32"/>
    </location>
</feature>
<dbReference type="RefSeq" id="WP_106687630.1">
    <property type="nucleotide sequence ID" value="NZ_CAXQEU010000061.1"/>
</dbReference>
<accession>A0ABN0DCB9</accession>
<comment type="caution">
    <text evidence="2">The sequence shown here is derived from an EMBL/GenBank/DDBJ whole genome shotgun (WGS) entry which is preliminary data.</text>
</comment>
<name>A0ABN0DCB9_9FLAO</name>
<evidence type="ECO:0000313" key="2">
    <source>
        <dbReference type="EMBL" id="MDA0178590.1"/>
    </source>
</evidence>
<reference evidence="2" key="1">
    <citation type="submission" date="2022-11" db="EMBL/GenBank/DDBJ databases">
        <title>Refractory cell wall polysaccharides provide important carbon source for microbial heterotrophs in the hadal ocean.</title>
        <authorList>
            <person name="Zhu X."/>
        </authorList>
    </citation>
    <scope>NUCLEOTIDE SEQUENCE</scope>
    <source>
        <strain evidence="2">MTRN7</strain>
    </source>
</reference>
<dbReference type="EMBL" id="JAPFGC010000002">
    <property type="protein sequence ID" value="MDA0178590.1"/>
    <property type="molecule type" value="Genomic_DNA"/>
</dbReference>
<evidence type="ECO:0000256" key="1">
    <source>
        <dbReference type="SAM" id="Phobius"/>
    </source>
</evidence>
<organism evidence="2 3">
    <name type="scientific">Mesoflavibacter profundi</name>
    <dbReference type="NCBI Taxonomy" id="2708110"/>
    <lineage>
        <taxon>Bacteria</taxon>
        <taxon>Pseudomonadati</taxon>
        <taxon>Bacteroidota</taxon>
        <taxon>Flavobacteriia</taxon>
        <taxon>Flavobacteriales</taxon>
        <taxon>Flavobacteriaceae</taxon>
        <taxon>Mesoflavibacter</taxon>
    </lineage>
</organism>
<evidence type="ECO:0000313" key="3">
    <source>
        <dbReference type="Proteomes" id="UP001149142"/>
    </source>
</evidence>
<proteinExistence type="predicted"/>
<keyword evidence="1" id="KW-0472">Membrane</keyword>
<keyword evidence="1" id="KW-1133">Transmembrane helix</keyword>
<dbReference type="Proteomes" id="UP001149142">
    <property type="component" value="Unassembled WGS sequence"/>
</dbReference>
<feature type="transmembrane region" description="Helical" evidence="1">
    <location>
        <begin position="38"/>
        <end position="57"/>
    </location>
</feature>
<keyword evidence="1" id="KW-0812">Transmembrane</keyword>
<sequence length="133" mass="15800">MSVVQFKNSKKKKANLIAAVLWIIYSITMFYYDSKNSLWYKYLGIPLVIFYLLAYFLDKGIIYQIDNNIIKTKGVFSKSFDLNELKRINRNQHGMRLISEKQNDFRIEKSFLTIEDYNALESILKTYEKATEK</sequence>
<protein>
    <submittedName>
        <fullName evidence="2">Uncharacterized protein</fullName>
    </submittedName>
</protein>